<dbReference type="GeneID" id="301683594"/>
<dbReference type="RefSeq" id="WP_014275206.1">
    <property type="nucleotide sequence ID" value="NZ_BIMW01000104.1"/>
</dbReference>
<keyword evidence="3" id="KW-1185">Reference proteome</keyword>
<comment type="caution">
    <text evidence="2">The sequence shown here is derived from an EMBL/GenBank/DDBJ whole genome shotgun (WGS) entry which is preliminary data.</text>
</comment>
<accession>A0A5M3T8D8</accession>
<dbReference type="EMBL" id="BIMW01000104">
    <property type="protein sequence ID" value="GCE94705.1"/>
    <property type="molecule type" value="Genomic_DNA"/>
</dbReference>
<dbReference type="Proteomes" id="UP000326169">
    <property type="component" value="Unassembled WGS sequence"/>
</dbReference>
<feature type="transmembrane region" description="Helical" evidence="1">
    <location>
        <begin position="70"/>
        <end position="88"/>
    </location>
</feature>
<name>A0A5M3T8D8_LIMPL</name>
<protein>
    <submittedName>
        <fullName evidence="2">Uncharacterized protein</fullName>
    </submittedName>
</protein>
<sequence>MNIKTILIFALFFPMVWDVITTALGIVGVLGTNIIAWGIAVVVAITIASVNLCTKGILKLARSGTNDFTLFLPVILVLCILFDFTTSLNGNARYLILSNVAAGKNMGIMEVLQKAETGEQFFYIILVTIITTASPAIVGWLTDIDWLD</sequence>
<reference evidence="2 3" key="1">
    <citation type="journal article" date="2019" name="J Genomics">
        <title>The Draft Genome of a Hydrogen-producing Cyanobacterium, Arthrospira platensis NIES-46.</title>
        <authorList>
            <person name="Suzuki S."/>
            <person name="Yamaguchi H."/>
            <person name="Kawachi M."/>
        </authorList>
    </citation>
    <scope>NUCLEOTIDE SEQUENCE [LARGE SCALE GENOMIC DNA]</scope>
    <source>
        <strain evidence="2 3">NIES-46</strain>
    </source>
</reference>
<feature type="transmembrane region" description="Helical" evidence="1">
    <location>
        <begin position="35"/>
        <end position="58"/>
    </location>
</feature>
<feature type="transmembrane region" description="Helical" evidence="1">
    <location>
        <begin position="121"/>
        <end position="142"/>
    </location>
</feature>
<keyword evidence="1" id="KW-1133">Transmembrane helix</keyword>
<gene>
    <name evidence="2" type="ORF">NIES46_27640</name>
</gene>
<evidence type="ECO:0000313" key="2">
    <source>
        <dbReference type="EMBL" id="GCE94705.1"/>
    </source>
</evidence>
<evidence type="ECO:0000313" key="3">
    <source>
        <dbReference type="Proteomes" id="UP000326169"/>
    </source>
</evidence>
<organism evidence="2 3">
    <name type="scientific">Limnospira platensis NIES-46</name>
    <dbReference type="NCBI Taxonomy" id="1236695"/>
    <lineage>
        <taxon>Bacteria</taxon>
        <taxon>Bacillati</taxon>
        <taxon>Cyanobacteriota</taxon>
        <taxon>Cyanophyceae</taxon>
        <taxon>Oscillatoriophycideae</taxon>
        <taxon>Oscillatoriales</taxon>
        <taxon>Sirenicapillariaceae</taxon>
        <taxon>Limnospira</taxon>
    </lineage>
</organism>
<keyword evidence="1" id="KW-0812">Transmembrane</keyword>
<keyword evidence="1" id="KW-0472">Membrane</keyword>
<proteinExistence type="predicted"/>
<evidence type="ECO:0000256" key="1">
    <source>
        <dbReference type="SAM" id="Phobius"/>
    </source>
</evidence>